<dbReference type="Proteomes" id="UP000297716">
    <property type="component" value="Unassembled WGS sequence"/>
</dbReference>
<evidence type="ECO:0008006" key="4">
    <source>
        <dbReference type="Google" id="ProtNLM"/>
    </source>
</evidence>
<dbReference type="Gene3D" id="2.60.120.620">
    <property type="entry name" value="q2cbj1_9rhob like domain"/>
    <property type="match status" value="1"/>
</dbReference>
<keyword evidence="3" id="KW-1185">Reference proteome</keyword>
<dbReference type="EMBL" id="SKBN01000044">
    <property type="protein sequence ID" value="TGJ85527.1"/>
    <property type="molecule type" value="Genomic_DNA"/>
</dbReference>
<protein>
    <recommendedName>
        <fullName evidence="4">Prolyl 4-hydroxylase alpha subunit Fe(2+) 2OG dioxygenase domain-containing protein</fullName>
    </recommendedName>
</protein>
<organism evidence="2 3">
    <name type="scientific">Xylaria hypoxylon</name>
    <dbReference type="NCBI Taxonomy" id="37992"/>
    <lineage>
        <taxon>Eukaryota</taxon>
        <taxon>Fungi</taxon>
        <taxon>Dikarya</taxon>
        <taxon>Ascomycota</taxon>
        <taxon>Pezizomycotina</taxon>
        <taxon>Sordariomycetes</taxon>
        <taxon>Xylariomycetidae</taxon>
        <taxon>Xylariales</taxon>
        <taxon>Xylariaceae</taxon>
        <taxon>Xylaria</taxon>
    </lineage>
</organism>
<accession>A0A4Z0YP20</accession>
<dbReference type="PANTHER" id="PTHR33099:SF13">
    <property type="entry name" value="F-BOX DOMAIN-CONTAINING PROTEIN-RELATED"/>
    <property type="match status" value="1"/>
</dbReference>
<evidence type="ECO:0000313" key="2">
    <source>
        <dbReference type="EMBL" id="TGJ85527.1"/>
    </source>
</evidence>
<reference evidence="2 3" key="1">
    <citation type="submission" date="2019-03" db="EMBL/GenBank/DDBJ databases">
        <title>Draft genome sequence of Xylaria hypoxylon DSM 108379, a ubiquitous saprotrophic-parasitic fungi on hardwood.</title>
        <authorList>
            <person name="Buettner E."/>
            <person name="Leonhardt S."/>
            <person name="Gebauer A.M."/>
            <person name="Liers C."/>
            <person name="Hofrichter M."/>
            <person name="Kellner H."/>
        </authorList>
    </citation>
    <scope>NUCLEOTIDE SEQUENCE [LARGE SCALE GENOMIC DNA]</scope>
    <source>
        <strain evidence="2 3">DSM 108379</strain>
    </source>
</reference>
<proteinExistence type="predicted"/>
<dbReference type="AlphaFoldDB" id="A0A4Z0YP20"/>
<comment type="caution">
    <text evidence="2">The sequence shown here is derived from an EMBL/GenBank/DDBJ whole genome shotgun (WGS) entry which is preliminary data.</text>
</comment>
<name>A0A4Z0YP20_9PEZI</name>
<feature type="region of interest" description="Disordered" evidence="1">
    <location>
        <begin position="687"/>
        <end position="710"/>
    </location>
</feature>
<dbReference type="PANTHER" id="PTHR33099">
    <property type="entry name" value="FE2OG DIOXYGENASE DOMAIN-CONTAINING PROTEIN"/>
    <property type="match status" value="1"/>
</dbReference>
<dbReference type="OrthoDB" id="27483at2759"/>
<evidence type="ECO:0000313" key="3">
    <source>
        <dbReference type="Proteomes" id="UP000297716"/>
    </source>
</evidence>
<gene>
    <name evidence="2" type="ORF">E0Z10_g3269</name>
</gene>
<sequence>MKTYPLGPNPGLCVKSTLIPLPLTYISATLIKELSEPVTLDNKSQNATPNTWELSTDQFDLLNPAWPSFLNTILDDVCTRLGVTKSVDAKLHKLILHGQGSFSQSQDAPPKEQSEIATLLVYLPSNFNGGKLRLSYAGQSRMCNVAEGSPFNTTALVWPSCVAHEIDELISGHQLVLSYNIISRLESHGSTDLFDQQVTNIHRALLQCHRQSADFSTKAYLLDHKYLPTELSLHQLKDRDRTVCETLKRLCSRHGLFIFIGHCTKEACTDWGSNTRKDYLHLKHLNGLDGTKIGAYHLLPEEQLLNNSRDGIKRTEGFLAFDQAQRNVQNYDTRSMRLTPTKRAAMGRADAMNAVAQIINDDALEENDMTSIRWEKYFGETIGQIIGQVESVDDFSSCLDTIQNTIRVDLQPSFGSWRAAIEQYALENKATLGIQDDRSIIRQIISNIENPSWVTWCLIPALRERGDTMLIRSLVGALLSNVTIDNPTTAKDIAGKILRGTNWKGALQPEDIPRAVWVTGFLRFLEQCLKADPKYLGIKLLDASWTRIAARHRSLNDLPLIQQQPSITRFLKLLAQALKDHDVPYIHSTKELFKLFICRYLHIGVPLWPRKRLDQRDDILEHEMNIYNKNVSRFEAPFKELRCNYIKDLLGERDYRELIMLERVTNSEGSDELAALDTLNVSTTNRWMKRSADTTGTTSNERTKKRRGKT</sequence>
<evidence type="ECO:0000256" key="1">
    <source>
        <dbReference type="SAM" id="MobiDB-lite"/>
    </source>
</evidence>